<keyword evidence="5" id="KW-0677">Repeat</keyword>
<evidence type="ECO:0000256" key="4">
    <source>
        <dbReference type="ARBA" id="ARBA00022692"/>
    </source>
</evidence>
<keyword evidence="8 9" id="KW-0472">Membrane</keyword>
<dbReference type="PANTHER" id="PTHR45624">
    <property type="entry name" value="MITOCHONDRIAL BASIC AMINO ACIDS TRANSPORTER-RELATED"/>
    <property type="match status" value="1"/>
</dbReference>
<keyword evidence="12" id="KW-1185">Reference proteome</keyword>
<dbReference type="Gene3D" id="1.50.40.10">
    <property type="entry name" value="Mitochondrial carrier domain"/>
    <property type="match status" value="1"/>
</dbReference>
<comment type="similarity">
    <text evidence="2 10">Belongs to the mitochondrial carrier (TC 2.A.29) family.</text>
</comment>
<dbReference type="GO" id="GO:0005289">
    <property type="term" value="F:high-affinity L-arginine transmembrane transporter activity"/>
    <property type="evidence" value="ECO:0007669"/>
    <property type="project" value="TreeGrafter"/>
</dbReference>
<evidence type="ECO:0000313" key="11">
    <source>
        <dbReference type="EnsemblMetazoa" id="CJA12042b.1"/>
    </source>
</evidence>
<dbReference type="SUPFAM" id="SSF103506">
    <property type="entry name" value="Mitochondrial carrier"/>
    <property type="match status" value="1"/>
</dbReference>
<keyword evidence="7" id="KW-0496">Mitochondrion</keyword>
<evidence type="ECO:0000256" key="2">
    <source>
        <dbReference type="ARBA" id="ARBA00006375"/>
    </source>
</evidence>
<evidence type="ECO:0000256" key="10">
    <source>
        <dbReference type="RuleBase" id="RU000488"/>
    </source>
</evidence>
<keyword evidence="6" id="KW-1133">Transmembrane helix</keyword>
<dbReference type="InterPro" id="IPR018108">
    <property type="entry name" value="MCP_transmembrane"/>
</dbReference>
<dbReference type="Proteomes" id="UP000005237">
    <property type="component" value="Unassembled WGS sequence"/>
</dbReference>
<proteinExistence type="inferred from homology"/>
<sequence>MGILLIQVGFLATVARDAPAFGIYFASYEYMVRSMCADGKVQTLSSMQLLLAGGSAGMFSWLFSYPTDIVKSRFQADNSYKSYTDCIRRTYAERGLRSFFVGLNSALIRAFPSNAATFFTVEWTYRLLLDHNLINNVTKQAEQICAESQLLPVSEKSLFFFVVITLRFLTAPCSLDGLISS</sequence>
<evidence type="ECO:0000256" key="3">
    <source>
        <dbReference type="ARBA" id="ARBA00022448"/>
    </source>
</evidence>
<dbReference type="GO" id="GO:0031966">
    <property type="term" value="C:mitochondrial membrane"/>
    <property type="evidence" value="ECO:0007669"/>
    <property type="project" value="UniProtKB-SubCell"/>
</dbReference>
<name>A0A8R1DTU1_CAEJA</name>
<evidence type="ECO:0000313" key="12">
    <source>
        <dbReference type="Proteomes" id="UP000005237"/>
    </source>
</evidence>
<reference evidence="12" key="1">
    <citation type="submission" date="2010-08" db="EMBL/GenBank/DDBJ databases">
        <authorList>
            <consortium name="Caenorhabditis japonica Sequencing Consortium"/>
            <person name="Wilson R.K."/>
        </authorList>
    </citation>
    <scope>NUCLEOTIDE SEQUENCE [LARGE SCALE GENOMIC DNA]</scope>
    <source>
        <strain evidence="12">DF5081</strain>
    </source>
</reference>
<evidence type="ECO:0000256" key="1">
    <source>
        <dbReference type="ARBA" id="ARBA00004225"/>
    </source>
</evidence>
<dbReference type="Pfam" id="PF00153">
    <property type="entry name" value="Mito_carr"/>
    <property type="match status" value="1"/>
</dbReference>
<dbReference type="PANTHER" id="PTHR45624:SF61">
    <property type="entry name" value="MITOCHONDRIAL BASIC AMINO ACIDS TRANSPORTER"/>
    <property type="match status" value="1"/>
</dbReference>
<keyword evidence="4 9" id="KW-0812">Transmembrane</keyword>
<accession>A0A8R1DTU1</accession>
<dbReference type="EnsemblMetazoa" id="CJA12042b.1">
    <property type="protein sequence ID" value="CJA12042b.1"/>
    <property type="gene ID" value="WBGene00131246"/>
</dbReference>
<keyword evidence="3 10" id="KW-0813">Transport</keyword>
<reference evidence="11" key="2">
    <citation type="submission" date="2022-06" db="UniProtKB">
        <authorList>
            <consortium name="EnsemblMetazoa"/>
        </authorList>
    </citation>
    <scope>IDENTIFICATION</scope>
    <source>
        <strain evidence="11">DF5081</strain>
    </source>
</reference>
<evidence type="ECO:0008006" key="13">
    <source>
        <dbReference type="Google" id="ProtNLM"/>
    </source>
</evidence>
<comment type="subcellular location">
    <subcellularLocation>
        <location evidence="1">Mitochondrion membrane</location>
        <topology evidence="1">Multi-pass membrane protein</topology>
    </subcellularLocation>
</comment>
<dbReference type="InterPro" id="IPR050567">
    <property type="entry name" value="Mitochondrial_Carrier"/>
</dbReference>
<evidence type="ECO:0000256" key="9">
    <source>
        <dbReference type="PROSITE-ProRule" id="PRU00282"/>
    </source>
</evidence>
<evidence type="ECO:0000256" key="5">
    <source>
        <dbReference type="ARBA" id="ARBA00022737"/>
    </source>
</evidence>
<dbReference type="PROSITE" id="PS50920">
    <property type="entry name" value="SOLCAR"/>
    <property type="match status" value="1"/>
</dbReference>
<dbReference type="InterPro" id="IPR023395">
    <property type="entry name" value="MCP_dom_sf"/>
</dbReference>
<organism evidence="11 12">
    <name type="scientific">Caenorhabditis japonica</name>
    <dbReference type="NCBI Taxonomy" id="281687"/>
    <lineage>
        <taxon>Eukaryota</taxon>
        <taxon>Metazoa</taxon>
        <taxon>Ecdysozoa</taxon>
        <taxon>Nematoda</taxon>
        <taxon>Chromadorea</taxon>
        <taxon>Rhabditida</taxon>
        <taxon>Rhabditina</taxon>
        <taxon>Rhabditomorpha</taxon>
        <taxon>Rhabditoidea</taxon>
        <taxon>Rhabditidae</taxon>
        <taxon>Peloderinae</taxon>
        <taxon>Caenorhabditis</taxon>
    </lineage>
</organism>
<evidence type="ECO:0000256" key="7">
    <source>
        <dbReference type="ARBA" id="ARBA00023128"/>
    </source>
</evidence>
<dbReference type="GO" id="GO:1990575">
    <property type="term" value="P:mitochondrial L-ornithine transmembrane transport"/>
    <property type="evidence" value="ECO:0007669"/>
    <property type="project" value="TreeGrafter"/>
</dbReference>
<dbReference type="AlphaFoldDB" id="A0A8R1DTU1"/>
<feature type="repeat" description="Solcar" evidence="9">
    <location>
        <begin position="44"/>
        <end position="127"/>
    </location>
</feature>
<evidence type="ECO:0000256" key="8">
    <source>
        <dbReference type="ARBA" id="ARBA00023136"/>
    </source>
</evidence>
<evidence type="ECO:0000256" key="6">
    <source>
        <dbReference type="ARBA" id="ARBA00022989"/>
    </source>
</evidence>
<protein>
    <recommendedName>
        <fullName evidence="13">Mitochondrial carrier protein</fullName>
    </recommendedName>
</protein>